<keyword evidence="2" id="KW-0472">Membrane</keyword>
<feature type="compositionally biased region" description="Polar residues" evidence="1">
    <location>
        <begin position="261"/>
        <end position="273"/>
    </location>
</feature>
<protein>
    <submittedName>
        <fullName evidence="3">(pine wood nematode) hypothetical protein</fullName>
    </submittedName>
</protein>
<dbReference type="EMBL" id="CAJFDI010000006">
    <property type="protein sequence ID" value="CAD5234352.1"/>
    <property type="molecule type" value="Genomic_DNA"/>
</dbReference>
<name>A0A7I8X0T2_BURXY</name>
<dbReference type="EMBL" id="CAJFCV020000006">
    <property type="protein sequence ID" value="CAG9130060.1"/>
    <property type="molecule type" value="Genomic_DNA"/>
</dbReference>
<proteinExistence type="predicted"/>
<evidence type="ECO:0000313" key="3">
    <source>
        <dbReference type="EMBL" id="CAD5234352.1"/>
    </source>
</evidence>
<keyword evidence="4" id="KW-1185">Reference proteome</keyword>
<keyword evidence="2" id="KW-1133">Transmembrane helix</keyword>
<dbReference type="Proteomes" id="UP000582659">
    <property type="component" value="Unassembled WGS sequence"/>
</dbReference>
<reference evidence="3" key="1">
    <citation type="submission" date="2020-09" db="EMBL/GenBank/DDBJ databases">
        <authorList>
            <person name="Kikuchi T."/>
        </authorList>
    </citation>
    <scope>NUCLEOTIDE SEQUENCE</scope>
    <source>
        <strain evidence="3">Ka4C1</strain>
    </source>
</reference>
<keyword evidence="2" id="KW-0812">Transmembrane</keyword>
<comment type="caution">
    <text evidence="3">The sequence shown here is derived from an EMBL/GenBank/DDBJ whole genome shotgun (WGS) entry which is preliminary data.</text>
</comment>
<evidence type="ECO:0000256" key="1">
    <source>
        <dbReference type="SAM" id="MobiDB-lite"/>
    </source>
</evidence>
<organism evidence="3 4">
    <name type="scientific">Bursaphelenchus xylophilus</name>
    <name type="common">Pinewood nematode worm</name>
    <name type="synonym">Aphelenchoides xylophilus</name>
    <dbReference type="NCBI Taxonomy" id="6326"/>
    <lineage>
        <taxon>Eukaryota</taxon>
        <taxon>Metazoa</taxon>
        <taxon>Ecdysozoa</taxon>
        <taxon>Nematoda</taxon>
        <taxon>Chromadorea</taxon>
        <taxon>Rhabditida</taxon>
        <taxon>Tylenchina</taxon>
        <taxon>Tylenchomorpha</taxon>
        <taxon>Aphelenchoidea</taxon>
        <taxon>Aphelenchoididae</taxon>
        <taxon>Bursaphelenchus</taxon>
    </lineage>
</organism>
<evidence type="ECO:0000313" key="4">
    <source>
        <dbReference type="Proteomes" id="UP000659654"/>
    </source>
</evidence>
<dbReference type="Proteomes" id="UP000659654">
    <property type="component" value="Unassembled WGS sequence"/>
</dbReference>
<dbReference type="OrthoDB" id="5872847at2759"/>
<feature type="transmembrane region" description="Helical" evidence="2">
    <location>
        <begin position="71"/>
        <end position="97"/>
    </location>
</feature>
<gene>
    <name evidence="3" type="ORF">BXYJ_LOCUS14443</name>
</gene>
<dbReference type="AlphaFoldDB" id="A0A7I8X0T2"/>
<sequence>MTFNSGQGTELAAQHQSTGILYQGYEKDFHLCIFEEPNVQGRNERYEFRCDTSLECCGRVCCTPEVAAIPLWLWLLFLILGLLALLALLSLLAYWCARRKRKQKKDMTHGYRTIRQMDDDKSRYLGVEESDRRVALADRKNSFHEEETYEESINEEMEYGPGSDDEIELQKKFVPSPLHEKLLAKPQAVQVIQHNDGGMGKAQVLPEPVPVPSPTPLKARHAIYRPFVPDNLEETDLPPESVLRASQHDLSQVLGQPKRPTVSTLESPQQQNAEFMYTKPGFDSVPSY</sequence>
<accession>A0A7I8X0T2</accession>
<feature type="region of interest" description="Disordered" evidence="1">
    <location>
        <begin position="252"/>
        <end position="288"/>
    </location>
</feature>
<evidence type="ECO:0000256" key="2">
    <source>
        <dbReference type="SAM" id="Phobius"/>
    </source>
</evidence>